<reference evidence="4" key="1">
    <citation type="journal article" date="2020" name="bioRxiv">
        <title>Comparative genomics of Chlamydomonas.</title>
        <authorList>
            <person name="Craig R.J."/>
            <person name="Hasan A.R."/>
            <person name="Ness R.W."/>
            <person name="Keightley P.D."/>
        </authorList>
    </citation>
    <scope>NUCLEOTIDE SEQUENCE</scope>
    <source>
        <strain evidence="4">SAG 7.73</strain>
    </source>
</reference>
<feature type="compositionally biased region" description="Low complexity" evidence="2">
    <location>
        <begin position="48"/>
        <end position="72"/>
    </location>
</feature>
<dbReference type="InterPro" id="IPR015422">
    <property type="entry name" value="PyrdxlP-dep_Trfase_small"/>
</dbReference>
<protein>
    <recommendedName>
        <fullName evidence="3">Aminotransferase class V domain-containing protein</fullName>
    </recommendedName>
</protein>
<dbReference type="AlphaFoldDB" id="A0A835W0J8"/>
<comment type="caution">
    <text evidence="4">The sequence shown here is derived from an EMBL/GenBank/DDBJ whole genome shotgun (WGS) entry which is preliminary data.</text>
</comment>
<evidence type="ECO:0000313" key="5">
    <source>
        <dbReference type="Proteomes" id="UP000650467"/>
    </source>
</evidence>
<keyword evidence="1" id="KW-0663">Pyridoxal phosphate</keyword>
<evidence type="ECO:0000256" key="1">
    <source>
        <dbReference type="ARBA" id="ARBA00022898"/>
    </source>
</evidence>
<dbReference type="SUPFAM" id="SSF53383">
    <property type="entry name" value="PLP-dependent transferases"/>
    <property type="match status" value="1"/>
</dbReference>
<dbReference type="EMBL" id="JAEHOC010000016">
    <property type="protein sequence ID" value="KAG2434800.1"/>
    <property type="molecule type" value="Genomic_DNA"/>
</dbReference>
<dbReference type="Proteomes" id="UP000650467">
    <property type="component" value="Unassembled WGS sequence"/>
</dbReference>
<name>A0A835W0J8_CHLIN</name>
<dbReference type="Gene3D" id="3.90.1150.10">
    <property type="entry name" value="Aspartate Aminotransferase, domain 1"/>
    <property type="match status" value="1"/>
</dbReference>
<dbReference type="InterPro" id="IPR000192">
    <property type="entry name" value="Aminotrans_V_dom"/>
</dbReference>
<feature type="domain" description="Aminotransferase class V" evidence="3">
    <location>
        <begin position="205"/>
        <end position="400"/>
    </location>
</feature>
<evidence type="ECO:0000259" key="3">
    <source>
        <dbReference type="Pfam" id="PF00266"/>
    </source>
</evidence>
<gene>
    <name evidence="4" type="ORF">HXX76_007685</name>
</gene>
<feature type="region of interest" description="Disordered" evidence="2">
    <location>
        <begin position="36"/>
        <end position="80"/>
    </location>
</feature>
<dbReference type="OrthoDB" id="5978656at2759"/>
<organism evidence="4 5">
    <name type="scientific">Chlamydomonas incerta</name>
    <dbReference type="NCBI Taxonomy" id="51695"/>
    <lineage>
        <taxon>Eukaryota</taxon>
        <taxon>Viridiplantae</taxon>
        <taxon>Chlorophyta</taxon>
        <taxon>core chlorophytes</taxon>
        <taxon>Chlorophyceae</taxon>
        <taxon>CS clade</taxon>
        <taxon>Chlamydomonadales</taxon>
        <taxon>Chlamydomonadaceae</taxon>
        <taxon>Chlamydomonas</taxon>
    </lineage>
</organism>
<dbReference type="PANTHER" id="PTHR43092">
    <property type="entry name" value="L-CYSTEINE DESULFHYDRASE"/>
    <property type="match status" value="1"/>
</dbReference>
<keyword evidence="5" id="KW-1185">Reference proteome</keyword>
<accession>A0A835W0J8</accession>
<evidence type="ECO:0000313" key="4">
    <source>
        <dbReference type="EMBL" id="KAG2434800.1"/>
    </source>
</evidence>
<dbReference type="Pfam" id="PF00266">
    <property type="entry name" value="Aminotran_5"/>
    <property type="match status" value="1"/>
</dbReference>
<dbReference type="PANTHER" id="PTHR43092:SF2">
    <property type="entry name" value="HERCYNYLCYSTEINE SULFOXIDE LYASE"/>
    <property type="match status" value="1"/>
</dbReference>
<proteinExistence type="predicted"/>
<dbReference type="Gene3D" id="3.40.640.10">
    <property type="entry name" value="Type I PLP-dependent aspartate aminotransferase-like (Major domain)"/>
    <property type="match status" value="1"/>
</dbReference>
<evidence type="ECO:0000256" key="2">
    <source>
        <dbReference type="SAM" id="MobiDB-lite"/>
    </source>
</evidence>
<dbReference type="InterPro" id="IPR015421">
    <property type="entry name" value="PyrdxlP-dep_Trfase_major"/>
</dbReference>
<sequence length="632" mass="64626">MGGVADIARHFGLKAVYVLVAWGVTRVLEEGRKRFMRRRRRRSEETGADPAEAAAQPAAEAAASGAAGAPAPGRRDGGGGGGRYRLYRRALAEYTPSNPGWLREAVGYDAAALATDMSWQCPLLIQFLAKMAGQPGGPPLTQAVRPAVAASAPATGAAAGPLGITLGKQARKQLFALEPEVTYLNHGSYGAAFRLALEVQQWYQQQLEAQPVRFMETVALKALVAAVADAARFVGASPADVVPVTNATTAVNAVLAAVPLRRGDWVLMFNTTYPAVKSTIARVAAAAGASVIEVTLGMEELQRPALAVGAMQSALAALGGGGRRVRLAVLDHVASFPPLVMPVAAMTAVLKQVGATVLVDGAHAVGNVPGLQVPALGCDYYTTNLHKWGCSPKGAALLWAAPGPGPGGSERQAALRPLVTSHGFGLGFRGEWLWQGTSDMSSWLAVPAALAVLRGLGGPERLTARNAALVADAAAAMRRRWQAAAAAARATAPGTATAAPATRARVSGNGSAAAAAAAVAGPHPDELLQLGGGGDWAAGGGAPCMLAVQVPEPLRGYVGCGAAEAVALQRWLRYERGIEVPVVAAMGRLWVRLSAAAYNEPADYEALAAAVEELVRPQGGGGGVAAAAVAAT</sequence>
<dbReference type="InterPro" id="IPR015424">
    <property type="entry name" value="PyrdxlP-dep_Trfase"/>
</dbReference>